<feature type="region of interest" description="Disordered" evidence="1">
    <location>
        <begin position="280"/>
        <end position="301"/>
    </location>
</feature>
<dbReference type="STRING" id="882082.SaccyDRAFT_1700"/>
<dbReference type="AlphaFoldDB" id="H5XHB3"/>
<name>H5XHB3_9PSEU</name>
<dbReference type="EMBL" id="CM001440">
    <property type="protein sequence ID" value="EHR60598.1"/>
    <property type="molecule type" value="Genomic_DNA"/>
</dbReference>
<sequence length="313" mass="34622">MYDSPAALLDPLTDEHPTTQLTAIDLTDLPPWPVMTATRLSHPAISVSTPEPAFRHLSPIAGHLSHARPPARSPRRATPPPIVADRHASPSSVPRLQILDHVSSDFDGHLTGLLRVLPERDRRDPEGHVVGDSHREITVSLMASIPNPHVNSGVARDRSFLPQLVSTLITSDLKPSQSPYSAFFVSRINADTDASLILPRPATTRTGLGGDLVVLRQARSRLTRRSPQSFEHLRGNKIARPRQIRGDVQRITDPTFRSRTRLRRTQLACRGLSHTIRVRRAGNTNSSHGKHGDDSKPERMITHQTCFFPNDSA</sequence>
<evidence type="ECO:0000313" key="3">
    <source>
        <dbReference type="Proteomes" id="UP000002791"/>
    </source>
</evidence>
<dbReference type="HOGENOM" id="CLU_888223_0_0_11"/>
<proteinExistence type="predicted"/>
<accession>H5XHB3</accession>
<feature type="region of interest" description="Disordered" evidence="1">
    <location>
        <begin position="63"/>
        <end position="90"/>
    </location>
</feature>
<gene>
    <name evidence="2" type="ORF">SaccyDRAFT_1700</name>
</gene>
<protein>
    <submittedName>
        <fullName evidence="2">Uncharacterized protein</fullName>
    </submittedName>
</protein>
<dbReference type="Proteomes" id="UP000002791">
    <property type="component" value="Chromosome"/>
</dbReference>
<feature type="compositionally biased region" description="Basic and acidic residues" evidence="1">
    <location>
        <begin position="290"/>
        <end position="301"/>
    </location>
</feature>
<evidence type="ECO:0000313" key="2">
    <source>
        <dbReference type="EMBL" id="EHR60598.1"/>
    </source>
</evidence>
<keyword evidence="3" id="KW-1185">Reference proteome</keyword>
<reference evidence="2 3" key="1">
    <citation type="submission" date="2011-11" db="EMBL/GenBank/DDBJ databases">
        <title>The Noncontiguous Finished sequence of Saccharomonospora cyanea NA-134.</title>
        <authorList>
            <consortium name="US DOE Joint Genome Institute"/>
            <person name="Lucas S."/>
            <person name="Han J."/>
            <person name="Lapidus A."/>
            <person name="Cheng J.-F."/>
            <person name="Goodwin L."/>
            <person name="Pitluck S."/>
            <person name="Peters L."/>
            <person name="Ovchinnikova G."/>
            <person name="Lu M."/>
            <person name="Detter J.C."/>
            <person name="Han C."/>
            <person name="Tapia R."/>
            <person name="Land M."/>
            <person name="Hauser L."/>
            <person name="Kyrpides N."/>
            <person name="Ivanova N."/>
            <person name="Pagani I."/>
            <person name="Brambilla E.-M."/>
            <person name="Klenk H.-P."/>
            <person name="Woyke T."/>
        </authorList>
    </citation>
    <scope>NUCLEOTIDE SEQUENCE [LARGE SCALE GENOMIC DNA]</scope>
    <source>
        <strain evidence="2 3">NA-134</strain>
    </source>
</reference>
<organism evidence="2 3">
    <name type="scientific">Saccharomonospora cyanea NA-134</name>
    <dbReference type="NCBI Taxonomy" id="882082"/>
    <lineage>
        <taxon>Bacteria</taxon>
        <taxon>Bacillati</taxon>
        <taxon>Actinomycetota</taxon>
        <taxon>Actinomycetes</taxon>
        <taxon>Pseudonocardiales</taxon>
        <taxon>Pseudonocardiaceae</taxon>
        <taxon>Saccharomonospora</taxon>
    </lineage>
</organism>
<evidence type="ECO:0000256" key="1">
    <source>
        <dbReference type="SAM" id="MobiDB-lite"/>
    </source>
</evidence>